<dbReference type="EMBL" id="DSYQ01000021">
    <property type="protein sequence ID" value="HGT71347.1"/>
    <property type="molecule type" value="Genomic_DNA"/>
</dbReference>
<sequence>MKLSGFNYNLPKELIANHHIEPRDHSRLLVVDRNNKQIEHRHFYDILGYFQKGDILVFNNSRVFKARIYGNKETGGKVELLLIRPVGACPCGRPSSDWEALIRGKVKAGDGIFFENKLELEVIEKKERSCVVRFNKNTSNVFKYLEKYGEIPLPPYVARNPKSQIPMINQISNSKSQYPIFNITIFSNRKNKILQKDNFFYQTVYSKNVGSVAAPTAGFHFTHELIKKIKKKGVEILEITLHVGPGTFLPVESEKIEEHKMHEEFFEVKKEVWEKVLQAKADGRRIISVGTTTTRVLETLGKNQKSKIKSQNYRVPSGQIFKNVPKIPKSPKSPKNLNNPEFIIGSTDIFIYPPYRFEVIDALITNFHLPKSTLMMLVSAFLAPGKKTGVTLLKKLYLIAVKKKYRFYSFGDSMFIK</sequence>
<keyword evidence="6" id="KW-0413">Isomerase</keyword>
<dbReference type="InterPro" id="IPR036100">
    <property type="entry name" value="QueA_sf"/>
</dbReference>
<dbReference type="EC" id="2.4.99.17" evidence="5"/>
<dbReference type="Gene3D" id="2.40.10.240">
    <property type="entry name" value="QueA-like"/>
    <property type="match status" value="1"/>
</dbReference>
<accession>A0A7C4M115</accession>
<comment type="pathway">
    <text evidence="5">tRNA modification; tRNA-queuosine biosynthesis.</text>
</comment>
<keyword evidence="2 5" id="KW-0808">Transferase</keyword>
<comment type="similarity">
    <text evidence="5">Belongs to the QueA family.</text>
</comment>
<comment type="subcellular location">
    <subcellularLocation>
        <location evidence="5">Cytoplasm</location>
    </subcellularLocation>
</comment>
<dbReference type="GO" id="GO:0051075">
    <property type="term" value="F:S-adenosylmethionine:tRNA ribosyltransferase-isomerase activity"/>
    <property type="evidence" value="ECO:0007669"/>
    <property type="project" value="UniProtKB-EC"/>
</dbReference>
<organism evidence="6">
    <name type="scientific">candidate division CPR3 bacterium</name>
    <dbReference type="NCBI Taxonomy" id="2268181"/>
    <lineage>
        <taxon>Bacteria</taxon>
        <taxon>Bacteria division CPR3</taxon>
    </lineage>
</organism>
<comment type="caution">
    <text evidence="6">The sequence shown here is derived from an EMBL/GenBank/DDBJ whole genome shotgun (WGS) entry which is preliminary data.</text>
</comment>
<keyword evidence="3 5" id="KW-0949">S-adenosyl-L-methionine</keyword>
<dbReference type="HAMAP" id="MF_00113">
    <property type="entry name" value="QueA"/>
    <property type="match status" value="1"/>
</dbReference>
<dbReference type="InterPro" id="IPR003699">
    <property type="entry name" value="QueA"/>
</dbReference>
<evidence type="ECO:0000256" key="3">
    <source>
        <dbReference type="ARBA" id="ARBA00022691"/>
    </source>
</evidence>
<dbReference type="GO" id="GO:0005737">
    <property type="term" value="C:cytoplasm"/>
    <property type="evidence" value="ECO:0007669"/>
    <property type="project" value="UniProtKB-SubCell"/>
</dbReference>
<dbReference type="AlphaFoldDB" id="A0A7C4M115"/>
<keyword evidence="1 5" id="KW-0963">Cytoplasm</keyword>
<dbReference type="UniPathway" id="UPA00392"/>
<comment type="catalytic activity">
    <reaction evidence="5">
        <text>7-aminomethyl-7-carbaguanosine(34) in tRNA + S-adenosyl-L-methionine = epoxyqueuosine(34) in tRNA + adenine + L-methionine + 2 H(+)</text>
        <dbReference type="Rhea" id="RHEA:32155"/>
        <dbReference type="Rhea" id="RHEA-COMP:10342"/>
        <dbReference type="Rhea" id="RHEA-COMP:18582"/>
        <dbReference type="ChEBI" id="CHEBI:15378"/>
        <dbReference type="ChEBI" id="CHEBI:16708"/>
        <dbReference type="ChEBI" id="CHEBI:57844"/>
        <dbReference type="ChEBI" id="CHEBI:59789"/>
        <dbReference type="ChEBI" id="CHEBI:82833"/>
        <dbReference type="ChEBI" id="CHEBI:194443"/>
        <dbReference type="EC" id="2.4.99.17"/>
    </reaction>
</comment>
<evidence type="ECO:0000256" key="2">
    <source>
        <dbReference type="ARBA" id="ARBA00022679"/>
    </source>
</evidence>
<comment type="subunit">
    <text evidence="5">Monomer.</text>
</comment>
<evidence type="ECO:0000313" key="6">
    <source>
        <dbReference type="EMBL" id="HGT71347.1"/>
    </source>
</evidence>
<evidence type="ECO:0000256" key="5">
    <source>
        <dbReference type="HAMAP-Rule" id="MF_00113"/>
    </source>
</evidence>
<protein>
    <recommendedName>
        <fullName evidence="5">S-adenosylmethionine:tRNA ribosyltransferase-isomerase</fullName>
        <ecNumber evidence="5">2.4.99.17</ecNumber>
    </recommendedName>
    <alternativeName>
        <fullName evidence="5">Queuosine biosynthesis protein QueA</fullName>
    </alternativeName>
</protein>
<dbReference type="SUPFAM" id="SSF111337">
    <property type="entry name" value="QueA-like"/>
    <property type="match status" value="1"/>
</dbReference>
<comment type="function">
    <text evidence="5">Transfers and isomerizes the ribose moiety from AdoMet to the 7-aminomethyl group of 7-deazaguanine (preQ1-tRNA) to give epoxyqueuosine (oQ-tRNA).</text>
</comment>
<dbReference type="InterPro" id="IPR042118">
    <property type="entry name" value="QueA_dom1"/>
</dbReference>
<evidence type="ECO:0000256" key="1">
    <source>
        <dbReference type="ARBA" id="ARBA00022490"/>
    </source>
</evidence>
<dbReference type="InterPro" id="IPR042119">
    <property type="entry name" value="QueA_dom2"/>
</dbReference>
<proteinExistence type="inferred from homology"/>
<dbReference type="GO" id="GO:0008616">
    <property type="term" value="P:tRNA queuosine(34) biosynthetic process"/>
    <property type="evidence" value="ECO:0007669"/>
    <property type="project" value="UniProtKB-UniRule"/>
</dbReference>
<dbReference type="PANTHER" id="PTHR30307">
    <property type="entry name" value="S-ADENOSYLMETHIONINE:TRNA RIBOSYLTRANSFERASE-ISOMERASE"/>
    <property type="match status" value="1"/>
</dbReference>
<dbReference type="Pfam" id="PF02547">
    <property type="entry name" value="Queuosine_synth"/>
    <property type="match status" value="1"/>
</dbReference>
<dbReference type="PANTHER" id="PTHR30307:SF0">
    <property type="entry name" value="S-ADENOSYLMETHIONINE:TRNA RIBOSYLTRANSFERASE-ISOMERASE"/>
    <property type="match status" value="1"/>
</dbReference>
<reference evidence="6" key="1">
    <citation type="journal article" date="2020" name="mSystems">
        <title>Genome- and Community-Level Interaction Insights into Carbon Utilization and Element Cycling Functions of Hydrothermarchaeota in Hydrothermal Sediment.</title>
        <authorList>
            <person name="Zhou Z."/>
            <person name="Liu Y."/>
            <person name="Xu W."/>
            <person name="Pan J."/>
            <person name="Luo Z.H."/>
            <person name="Li M."/>
        </authorList>
    </citation>
    <scope>NUCLEOTIDE SEQUENCE [LARGE SCALE GENOMIC DNA]</scope>
    <source>
        <strain evidence="6">SpSt-579</strain>
    </source>
</reference>
<name>A0A7C4M115_UNCC3</name>
<keyword evidence="4 5" id="KW-0671">Queuosine biosynthesis</keyword>
<gene>
    <name evidence="5" type="primary">queA</name>
    <name evidence="6" type="ORF">ENT43_03755</name>
</gene>
<dbReference type="Gene3D" id="3.40.1780.10">
    <property type="entry name" value="QueA-like"/>
    <property type="match status" value="1"/>
</dbReference>
<evidence type="ECO:0000256" key="4">
    <source>
        <dbReference type="ARBA" id="ARBA00022785"/>
    </source>
</evidence>